<name>A0A3M7RKF3_BRAPC</name>
<evidence type="ECO:0000313" key="1">
    <source>
        <dbReference type="EMBL" id="RNA24053.1"/>
    </source>
</evidence>
<sequence length="88" mass="10835">MIKIFVKFSLSFHLFRKICIDYDHLRHSNCKLQFFKFFFSFLSKIEQNENEQNFYFANLRLILKYLREIILKSTQTLMEDVKSWIGKI</sequence>
<dbReference type="AlphaFoldDB" id="A0A3M7RKF3"/>
<keyword evidence="2" id="KW-1185">Reference proteome</keyword>
<accession>A0A3M7RKF3</accession>
<dbReference type="Proteomes" id="UP000276133">
    <property type="component" value="Unassembled WGS sequence"/>
</dbReference>
<organism evidence="1 2">
    <name type="scientific">Brachionus plicatilis</name>
    <name type="common">Marine rotifer</name>
    <name type="synonym">Brachionus muelleri</name>
    <dbReference type="NCBI Taxonomy" id="10195"/>
    <lineage>
        <taxon>Eukaryota</taxon>
        <taxon>Metazoa</taxon>
        <taxon>Spiralia</taxon>
        <taxon>Gnathifera</taxon>
        <taxon>Rotifera</taxon>
        <taxon>Eurotatoria</taxon>
        <taxon>Monogononta</taxon>
        <taxon>Pseudotrocha</taxon>
        <taxon>Ploima</taxon>
        <taxon>Brachionidae</taxon>
        <taxon>Brachionus</taxon>
    </lineage>
</organism>
<gene>
    <name evidence="1" type="ORF">BpHYR1_018134</name>
</gene>
<proteinExistence type="predicted"/>
<dbReference type="EMBL" id="REGN01003176">
    <property type="protein sequence ID" value="RNA24053.1"/>
    <property type="molecule type" value="Genomic_DNA"/>
</dbReference>
<comment type="caution">
    <text evidence="1">The sequence shown here is derived from an EMBL/GenBank/DDBJ whole genome shotgun (WGS) entry which is preliminary data.</text>
</comment>
<reference evidence="1 2" key="1">
    <citation type="journal article" date="2018" name="Sci. Rep.">
        <title>Genomic signatures of local adaptation to the degree of environmental predictability in rotifers.</title>
        <authorList>
            <person name="Franch-Gras L."/>
            <person name="Hahn C."/>
            <person name="Garcia-Roger E.M."/>
            <person name="Carmona M.J."/>
            <person name="Serra M."/>
            <person name="Gomez A."/>
        </authorList>
    </citation>
    <scope>NUCLEOTIDE SEQUENCE [LARGE SCALE GENOMIC DNA]</scope>
    <source>
        <strain evidence="1">HYR1</strain>
    </source>
</reference>
<evidence type="ECO:0000313" key="2">
    <source>
        <dbReference type="Proteomes" id="UP000276133"/>
    </source>
</evidence>
<protein>
    <submittedName>
        <fullName evidence="1">Uncharacterized protein</fullName>
    </submittedName>
</protein>